<gene>
    <name evidence="2" type="ORF">FHX64_000960</name>
</gene>
<keyword evidence="1" id="KW-0812">Transmembrane</keyword>
<reference evidence="2 3" key="1">
    <citation type="submission" date="2020-08" db="EMBL/GenBank/DDBJ databases">
        <title>Genomic Encyclopedia of Type Strains, Phase IV (KMG-IV): sequencing the most valuable type-strain genomes for metagenomic binning, comparative biology and taxonomic classification.</title>
        <authorList>
            <person name="Goeker M."/>
        </authorList>
    </citation>
    <scope>NUCLEOTIDE SEQUENCE [LARGE SCALE GENOMIC DNA]</scope>
    <source>
        <strain evidence="2 3">DSM 27471</strain>
    </source>
</reference>
<proteinExistence type="predicted"/>
<organism evidence="2 3">
    <name type="scientific">Microbacter margulisiae</name>
    <dbReference type="NCBI Taxonomy" id="1350067"/>
    <lineage>
        <taxon>Bacteria</taxon>
        <taxon>Pseudomonadati</taxon>
        <taxon>Bacteroidota</taxon>
        <taxon>Bacteroidia</taxon>
        <taxon>Bacteroidales</taxon>
        <taxon>Porphyromonadaceae</taxon>
        <taxon>Microbacter</taxon>
    </lineage>
</organism>
<keyword evidence="3" id="KW-1185">Reference proteome</keyword>
<name>A0A7W5H1W4_9PORP</name>
<evidence type="ECO:0000313" key="2">
    <source>
        <dbReference type="EMBL" id="MBB3186797.1"/>
    </source>
</evidence>
<dbReference type="AlphaFoldDB" id="A0A7W5H1W4"/>
<sequence length="125" mass="14607">MEHNFTEDVKTKSDKKLKEIVIHFDNYQEALISAAENELANRGIELSDEEKRTIEIAKQKMVQETIKKQETDEDWDAFHPKWKQNIVKDENAPQLYSRRVINIFSILFCVLFGGILLAIQLSQVK</sequence>
<evidence type="ECO:0000313" key="3">
    <source>
        <dbReference type="Proteomes" id="UP000544222"/>
    </source>
</evidence>
<protein>
    <submittedName>
        <fullName evidence="2">Uncharacterized protein</fullName>
    </submittedName>
</protein>
<dbReference type="Proteomes" id="UP000544222">
    <property type="component" value="Unassembled WGS sequence"/>
</dbReference>
<keyword evidence="1" id="KW-0472">Membrane</keyword>
<feature type="transmembrane region" description="Helical" evidence="1">
    <location>
        <begin position="100"/>
        <end position="121"/>
    </location>
</feature>
<dbReference type="RefSeq" id="WP_183412639.1">
    <property type="nucleotide sequence ID" value="NZ_JACHYB010000001.1"/>
</dbReference>
<comment type="caution">
    <text evidence="2">The sequence shown here is derived from an EMBL/GenBank/DDBJ whole genome shotgun (WGS) entry which is preliminary data.</text>
</comment>
<dbReference type="EMBL" id="JACHYB010000001">
    <property type="protein sequence ID" value="MBB3186797.1"/>
    <property type="molecule type" value="Genomic_DNA"/>
</dbReference>
<evidence type="ECO:0000256" key="1">
    <source>
        <dbReference type="SAM" id="Phobius"/>
    </source>
</evidence>
<keyword evidence="1" id="KW-1133">Transmembrane helix</keyword>
<accession>A0A7W5H1W4</accession>